<feature type="transmembrane region" description="Helical" evidence="1">
    <location>
        <begin position="98"/>
        <end position="118"/>
    </location>
</feature>
<gene>
    <name evidence="2" type="ORF">E6C60_2822</name>
</gene>
<evidence type="ECO:0000313" key="2">
    <source>
        <dbReference type="EMBL" id="QCT03534.1"/>
    </source>
</evidence>
<evidence type="ECO:0000256" key="1">
    <source>
        <dbReference type="SAM" id="Phobius"/>
    </source>
</evidence>
<sequence>MDFFGEAWQYILVFLMGAVPWIEIAAVIPLGILAGLNPVLTGTMAFLGNLATVYGLVVFFDKIRQWRAAKKEALGKPNKKSDRAIALWNKYGLPGLSLLGPLLIGSHIAIFIAIVFGAKKHLALIWMTISLALWSLVFTLASMYGVDWFQSFRG</sequence>
<organism evidence="2 3">
    <name type="scientific">Paenibacillus algicola</name>
    <dbReference type="NCBI Taxonomy" id="2565926"/>
    <lineage>
        <taxon>Bacteria</taxon>
        <taxon>Bacillati</taxon>
        <taxon>Bacillota</taxon>
        <taxon>Bacilli</taxon>
        <taxon>Bacillales</taxon>
        <taxon>Paenibacillaceae</taxon>
        <taxon>Paenibacillus</taxon>
    </lineage>
</organism>
<dbReference type="RefSeq" id="WP_233281011.1">
    <property type="nucleotide sequence ID" value="NZ_CP040396.1"/>
</dbReference>
<keyword evidence="1" id="KW-0472">Membrane</keyword>
<feature type="transmembrane region" description="Helical" evidence="1">
    <location>
        <begin position="12"/>
        <end position="33"/>
    </location>
</feature>
<reference evidence="2 3" key="1">
    <citation type="submission" date="2019-05" db="EMBL/GenBank/DDBJ databases">
        <authorList>
            <person name="Chen C."/>
        </authorList>
    </citation>
    <scope>NUCLEOTIDE SEQUENCE [LARGE SCALE GENOMIC DNA]</scope>
    <source>
        <strain evidence="2 3">HB172198</strain>
    </source>
</reference>
<dbReference type="Pfam" id="PF06695">
    <property type="entry name" value="Sm_multidrug_ex"/>
    <property type="match status" value="1"/>
</dbReference>
<dbReference type="Proteomes" id="UP000300879">
    <property type="component" value="Chromosome"/>
</dbReference>
<feature type="transmembrane region" description="Helical" evidence="1">
    <location>
        <begin position="39"/>
        <end position="60"/>
    </location>
</feature>
<dbReference type="InterPro" id="IPR009577">
    <property type="entry name" value="Sm_multidrug_ex"/>
</dbReference>
<keyword evidence="1" id="KW-1133">Transmembrane helix</keyword>
<feature type="transmembrane region" description="Helical" evidence="1">
    <location>
        <begin position="124"/>
        <end position="146"/>
    </location>
</feature>
<dbReference type="AlphaFoldDB" id="A0A4V1G457"/>
<proteinExistence type="predicted"/>
<name>A0A4V1G457_9BACL</name>
<protein>
    <submittedName>
        <fullName evidence="2">Putative small multidrug efflux protein</fullName>
    </submittedName>
</protein>
<keyword evidence="3" id="KW-1185">Reference proteome</keyword>
<keyword evidence="1" id="KW-0812">Transmembrane</keyword>
<dbReference type="KEGG" id="palo:E6C60_2822"/>
<evidence type="ECO:0000313" key="3">
    <source>
        <dbReference type="Proteomes" id="UP000300879"/>
    </source>
</evidence>
<dbReference type="EMBL" id="CP040396">
    <property type="protein sequence ID" value="QCT03534.1"/>
    <property type="molecule type" value="Genomic_DNA"/>
</dbReference>
<accession>A0A4V1G457</accession>